<feature type="region of interest" description="Disordered" evidence="1">
    <location>
        <begin position="262"/>
        <end position="281"/>
    </location>
</feature>
<evidence type="ECO:0000256" key="1">
    <source>
        <dbReference type="SAM" id="MobiDB-lite"/>
    </source>
</evidence>
<evidence type="ECO:0000313" key="3">
    <source>
        <dbReference type="Proteomes" id="UP000660380"/>
    </source>
</evidence>
<keyword evidence="3" id="KW-1185">Reference proteome</keyword>
<gene>
    <name evidence="2" type="ORF">H6G81_13730</name>
</gene>
<feature type="compositionally biased region" description="Basic residues" evidence="1">
    <location>
        <begin position="266"/>
        <end position="281"/>
    </location>
</feature>
<dbReference type="Proteomes" id="UP000660380">
    <property type="component" value="Unassembled WGS sequence"/>
</dbReference>
<protein>
    <submittedName>
        <fullName evidence="2">Uncharacterized protein</fullName>
    </submittedName>
</protein>
<dbReference type="EMBL" id="JACJTA010000025">
    <property type="protein sequence ID" value="MBD2605563.1"/>
    <property type="molecule type" value="Genomic_DNA"/>
</dbReference>
<proteinExistence type="predicted"/>
<sequence length="281" mass="30537">MQHEFEDEFEDEFESGYSNEFEDEYENEEFLGSIAKGVGNMLVGDGESEYENEYESEAFLGKLRRLIPKITPILKKIAPYAAGAVGTAIGGPAAGAALGAITSKLARESEFESELTSEFDNEYEWTGEMTSEYEYESVPQYEALTEALATAASKVESEAEAEGYAGAFTARIIPIQSPAMRQITPSLIRGSVYLTRTLRKSPTTRPLVKVIPSIVDRTSKTLAKQAAKGQPITSRMAARVMAGHTQKVLSSPVTVAKTLMGSPKSAGRKMKKPVPAKRAMG</sequence>
<dbReference type="RefSeq" id="WP_144238353.1">
    <property type="nucleotide sequence ID" value="NZ_JACJTA010000025.1"/>
</dbReference>
<evidence type="ECO:0000313" key="2">
    <source>
        <dbReference type="EMBL" id="MBD2605563.1"/>
    </source>
</evidence>
<organism evidence="2 3">
    <name type="scientific">Scytonema hofmannii FACHB-248</name>
    <dbReference type="NCBI Taxonomy" id="1842502"/>
    <lineage>
        <taxon>Bacteria</taxon>
        <taxon>Bacillati</taxon>
        <taxon>Cyanobacteriota</taxon>
        <taxon>Cyanophyceae</taxon>
        <taxon>Nostocales</taxon>
        <taxon>Scytonemataceae</taxon>
        <taxon>Scytonema</taxon>
    </lineage>
</organism>
<name>A0ABR8GS58_9CYAN</name>
<comment type="caution">
    <text evidence="2">The sequence shown here is derived from an EMBL/GenBank/DDBJ whole genome shotgun (WGS) entry which is preliminary data.</text>
</comment>
<accession>A0ABR8GS58</accession>
<reference evidence="2 3" key="1">
    <citation type="journal article" date="2020" name="ISME J.">
        <title>Comparative genomics reveals insights into cyanobacterial evolution and habitat adaptation.</title>
        <authorList>
            <person name="Chen M.Y."/>
            <person name="Teng W.K."/>
            <person name="Zhao L."/>
            <person name="Hu C.X."/>
            <person name="Zhou Y.K."/>
            <person name="Han B.P."/>
            <person name="Song L.R."/>
            <person name="Shu W.S."/>
        </authorList>
    </citation>
    <scope>NUCLEOTIDE SEQUENCE [LARGE SCALE GENOMIC DNA]</scope>
    <source>
        <strain evidence="2 3">FACHB-248</strain>
    </source>
</reference>